<sequence length="124" mass="14331">MPLRSKSVPPKKKHSPPPELHHDTHSDLGEEVEVLPVEHLEKRKKKVTGLKSSKKRMGSASRHFRVHSSIADRPEWNNDTHIDGYDDLDENGKVKRKGELHTLNGEKSKKQQEELNKMWSESLR</sequence>
<gene>
    <name evidence="2" type="ORF">PFISCL1PPCAC_22358</name>
</gene>
<dbReference type="EMBL" id="BTSY01000005">
    <property type="protein sequence ID" value="GMT31061.1"/>
    <property type="molecule type" value="Genomic_DNA"/>
</dbReference>
<feature type="region of interest" description="Disordered" evidence="1">
    <location>
        <begin position="1"/>
        <end position="124"/>
    </location>
</feature>
<accession>A0AAV5WGJ7</accession>
<dbReference type="AlphaFoldDB" id="A0AAV5WGJ7"/>
<reference evidence="2" key="1">
    <citation type="submission" date="2023-10" db="EMBL/GenBank/DDBJ databases">
        <title>Genome assembly of Pristionchus species.</title>
        <authorList>
            <person name="Yoshida K."/>
            <person name="Sommer R.J."/>
        </authorList>
    </citation>
    <scope>NUCLEOTIDE SEQUENCE</scope>
    <source>
        <strain evidence="2">RS5133</strain>
    </source>
</reference>
<evidence type="ECO:0000313" key="3">
    <source>
        <dbReference type="Proteomes" id="UP001432322"/>
    </source>
</evidence>
<feature type="compositionally biased region" description="Basic and acidic residues" evidence="1">
    <location>
        <begin position="70"/>
        <end position="116"/>
    </location>
</feature>
<feature type="compositionally biased region" description="Basic residues" evidence="1">
    <location>
        <begin position="42"/>
        <end position="66"/>
    </location>
</feature>
<evidence type="ECO:0000256" key="1">
    <source>
        <dbReference type="SAM" id="MobiDB-lite"/>
    </source>
</evidence>
<protein>
    <submittedName>
        <fullName evidence="2">Uncharacterized protein</fullName>
    </submittedName>
</protein>
<comment type="caution">
    <text evidence="2">The sequence shown here is derived from an EMBL/GenBank/DDBJ whole genome shotgun (WGS) entry which is preliminary data.</text>
</comment>
<evidence type="ECO:0000313" key="2">
    <source>
        <dbReference type="EMBL" id="GMT31061.1"/>
    </source>
</evidence>
<organism evidence="2 3">
    <name type="scientific">Pristionchus fissidentatus</name>
    <dbReference type="NCBI Taxonomy" id="1538716"/>
    <lineage>
        <taxon>Eukaryota</taxon>
        <taxon>Metazoa</taxon>
        <taxon>Ecdysozoa</taxon>
        <taxon>Nematoda</taxon>
        <taxon>Chromadorea</taxon>
        <taxon>Rhabditida</taxon>
        <taxon>Rhabditina</taxon>
        <taxon>Diplogasteromorpha</taxon>
        <taxon>Diplogasteroidea</taxon>
        <taxon>Neodiplogasteridae</taxon>
        <taxon>Pristionchus</taxon>
    </lineage>
</organism>
<feature type="non-terminal residue" evidence="2">
    <location>
        <position position="124"/>
    </location>
</feature>
<feature type="compositionally biased region" description="Basic and acidic residues" evidence="1">
    <location>
        <begin position="19"/>
        <end position="28"/>
    </location>
</feature>
<proteinExistence type="predicted"/>
<dbReference type="Proteomes" id="UP001432322">
    <property type="component" value="Unassembled WGS sequence"/>
</dbReference>
<keyword evidence="3" id="KW-1185">Reference proteome</keyword>
<name>A0AAV5WGJ7_9BILA</name>